<proteinExistence type="predicted"/>
<dbReference type="InterPro" id="IPR011330">
    <property type="entry name" value="Glyco_hydro/deAcase_b/a-brl"/>
</dbReference>
<evidence type="ECO:0000256" key="2">
    <source>
        <dbReference type="ARBA" id="ARBA00022729"/>
    </source>
</evidence>
<feature type="domain" description="NodB homology" evidence="3">
    <location>
        <begin position="73"/>
        <end position="346"/>
    </location>
</feature>
<protein>
    <submittedName>
        <fullName evidence="4">Polysaccharide deacetylase family protein</fullName>
    </submittedName>
</protein>
<dbReference type="Pfam" id="PF01522">
    <property type="entry name" value="Polysacc_deac_1"/>
    <property type="match status" value="2"/>
</dbReference>
<dbReference type="InterPro" id="IPR002509">
    <property type="entry name" value="NODB_dom"/>
</dbReference>
<keyword evidence="5" id="KW-1185">Reference proteome</keyword>
<dbReference type="InterPro" id="IPR051398">
    <property type="entry name" value="Polysacch_Deacetylase"/>
</dbReference>
<dbReference type="EMBL" id="JBHUHV010000041">
    <property type="protein sequence ID" value="MFD2068027.1"/>
    <property type="molecule type" value="Genomic_DNA"/>
</dbReference>
<comment type="caution">
    <text evidence="4">The sequence shown here is derived from an EMBL/GenBank/DDBJ whole genome shotgun (WGS) entry which is preliminary data.</text>
</comment>
<accession>A0ABW4WZ71</accession>
<evidence type="ECO:0000313" key="4">
    <source>
        <dbReference type="EMBL" id="MFD2068027.1"/>
    </source>
</evidence>
<dbReference type="PANTHER" id="PTHR34216">
    <property type="match status" value="1"/>
</dbReference>
<comment type="subcellular location">
    <subcellularLocation>
        <location evidence="1">Secreted</location>
    </subcellularLocation>
</comment>
<dbReference type="PROSITE" id="PS51677">
    <property type="entry name" value="NODB"/>
    <property type="match status" value="1"/>
</dbReference>
<dbReference type="RefSeq" id="WP_229963099.1">
    <property type="nucleotide sequence ID" value="NZ_JAJJWI010000051.1"/>
</dbReference>
<name>A0ABW4WZ71_9BACT</name>
<dbReference type="CDD" id="cd10918">
    <property type="entry name" value="CE4_NodB_like_5s_6s"/>
    <property type="match status" value="1"/>
</dbReference>
<dbReference type="SUPFAM" id="SSF88713">
    <property type="entry name" value="Glycoside hydrolase/deacetylase"/>
    <property type="match status" value="1"/>
</dbReference>
<dbReference type="Proteomes" id="UP001597369">
    <property type="component" value="Unassembled WGS sequence"/>
</dbReference>
<evidence type="ECO:0000259" key="3">
    <source>
        <dbReference type="PROSITE" id="PS51677"/>
    </source>
</evidence>
<gene>
    <name evidence="4" type="ORF">ACFSKU_14115</name>
</gene>
<sequence length="346" mass="39662">MKKYLHYIRKKYFAPQAMVLMYHSIAEPESDVWDIAVSPANFEQQLQELKKAGNVVPLKELTDGVYNKSLKNNSIAITFDDGYVDNFSTAKPLLEKYNLPATFFIASGYLGQAREFWWDELEHLILFTEQLPLAITITINNILVEVSLDEEATLNKVLWQKHKVWKAFVEKPASKRCRLYLELWQQLKALPEDELLQHLQSIRSWAGVARSVRTGAISMAVEQLQELEQHTLFDIGAHTVTHPALALHKRAYQRQELLLNKSFLEKTLNQTIELLAYPYGSYNGYSMAEAYEAGFKAAFTTEGKVISEGDHPYSLARFQVKNWTGAEFKQQLQLWKSKKLAAEAAV</sequence>
<organism evidence="4 5">
    <name type="scientific">Pontibacter silvestris</name>
    <dbReference type="NCBI Taxonomy" id="2305183"/>
    <lineage>
        <taxon>Bacteria</taxon>
        <taxon>Pseudomonadati</taxon>
        <taxon>Bacteroidota</taxon>
        <taxon>Cytophagia</taxon>
        <taxon>Cytophagales</taxon>
        <taxon>Hymenobacteraceae</taxon>
        <taxon>Pontibacter</taxon>
    </lineage>
</organism>
<reference evidence="5" key="1">
    <citation type="journal article" date="2019" name="Int. J. Syst. Evol. Microbiol.">
        <title>The Global Catalogue of Microorganisms (GCM) 10K type strain sequencing project: providing services to taxonomists for standard genome sequencing and annotation.</title>
        <authorList>
            <consortium name="The Broad Institute Genomics Platform"/>
            <consortium name="The Broad Institute Genome Sequencing Center for Infectious Disease"/>
            <person name="Wu L."/>
            <person name="Ma J."/>
        </authorList>
    </citation>
    <scope>NUCLEOTIDE SEQUENCE [LARGE SCALE GENOMIC DNA]</scope>
    <source>
        <strain evidence="5">JCM 16545</strain>
    </source>
</reference>
<dbReference type="Gene3D" id="3.20.20.370">
    <property type="entry name" value="Glycoside hydrolase/deacetylase"/>
    <property type="match status" value="1"/>
</dbReference>
<dbReference type="PANTHER" id="PTHR34216:SF3">
    <property type="entry name" value="POLY-BETA-1,6-N-ACETYL-D-GLUCOSAMINE N-DEACETYLASE"/>
    <property type="match status" value="1"/>
</dbReference>
<evidence type="ECO:0000256" key="1">
    <source>
        <dbReference type="ARBA" id="ARBA00004613"/>
    </source>
</evidence>
<evidence type="ECO:0000313" key="5">
    <source>
        <dbReference type="Proteomes" id="UP001597369"/>
    </source>
</evidence>
<keyword evidence="2" id="KW-0732">Signal</keyword>